<accession>A0AAV0XHL8</accession>
<feature type="compositionally biased region" description="Basic and acidic residues" evidence="1">
    <location>
        <begin position="506"/>
        <end position="516"/>
    </location>
</feature>
<dbReference type="PANTHER" id="PTHR46599">
    <property type="entry name" value="PIGGYBAC TRANSPOSABLE ELEMENT-DERIVED PROTEIN 4"/>
    <property type="match status" value="1"/>
</dbReference>
<feature type="region of interest" description="Disordered" evidence="1">
    <location>
        <begin position="1"/>
        <end position="47"/>
    </location>
</feature>
<proteinExistence type="predicted"/>
<feature type="compositionally biased region" description="Polar residues" evidence="1">
    <location>
        <begin position="487"/>
        <end position="500"/>
    </location>
</feature>
<sequence>MDQKQIEDALGDSDFSFSDESADDSDGDPLFQLSESGDESSGDESLPVQLNVDNDNISSNWYPVTGNYQKYFIFENDCPLPIEMLANKEPYDYFKLFLTDDILNCMVLETNRNAEQYLKSIRLSRSSRFHSWEPIVLEDMTKFIGLLLWMGVVKYPNIADYWSKAERYENSVAPKIMSRNKFELILRFWHFSDNETSDKSDRLYKIRNILDKINFNFEHLLTPGEIIAVDESMIPFRGRLKFRQYIPSKRHKYGVKLFKICDVNGFTYKIIIYEGKQSISGQSLGETIVLSLCEKYLEKGRTVVTDNFYTSVPLAKQLLKKKTHLVGTLRKNRRYLPKEVITKKIKKGEIFGKEDDNGIVVSKFKDKRDIFLLSTRHKLDIIDTGKQSRKKESILKPDVILFYNAGKAGIDLSDQLASYSTPVRKSIRWYHKVMTEILLNTSVINAQIMYNMNHYDTKMNVKQFRESLIDKMLNLRPTSRKLAQQMAVPNTPKSTGNQRRSAAPKHKIEETEEKCPRNRKLRKRCSECYKKISQEKGFREALNKTKKVTTFCSTCPSQPFICLSCFSDHII</sequence>
<protein>
    <recommendedName>
        <fullName evidence="2">PiggyBac transposable element-derived protein domain-containing protein</fullName>
    </recommendedName>
</protein>
<gene>
    <name evidence="3" type="ORF">MEUPH1_LOCUS22415</name>
</gene>
<dbReference type="Pfam" id="PF13843">
    <property type="entry name" value="DDE_Tnp_1_7"/>
    <property type="match status" value="1"/>
</dbReference>
<evidence type="ECO:0000313" key="4">
    <source>
        <dbReference type="Proteomes" id="UP001160148"/>
    </source>
</evidence>
<dbReference type="PANTHER" id="PTHR46599:SF3">
    <property type="entry name" value="PIGGYBAC TRANSPOSABLE ELEMENT-DERIVED PROTEIN 4"/>
    <property type="match status" value="1"/>
</dbReference>
<comment type="caution">
    <text evidence="3">The sequence shown here is derived from an EMBL/GenBank/DDBJ whole genome shotgun (WGS) entry which is preliminary data.</text>
</comment>
<keyword evidence="4" id="KW-1185">Reference proteome</keyword>
<dbReference type="InterPro" id="IPR029526">
    <property type="entry name" value="PGBD"/>
</dbReference>
<evidence type="ECO:0000259" key="2">
    <source>
        <dbReference type="Pfam" id="PF13843"/>
    </source>
</evidence>
<feature type="domain" description="PiggyBac transposable element-derived protein" evidence="2">
    <location>
        <begin position="90"/>
        <end position="446"/>
    </location>
</feature>
<dbReference type="AlphaFoldDB" id="A0AAV0XHL8"/>
<dbReference type="EMBL" id="CARXXK010000005">
    <property type="protein sequence ID" value="CAI6368009.1"/>
    <property type="molecule type" value="Genomic_DNA"/>
</dbReference>
<reference evidence="3 4" key="1">
    <citation type="submission" date="2023-01" db="EMBL/GenBank/DDBJ databases">
        <authorList>
            <person name="Whitehead M."/>
        </authorList>
    </citation>
    <scope>NUCLEOTIDE SEQUENCE [LARGE SCALE GENOMIC DNA]</scope>
</reference>
<organism evidence="3 4">
    <name type="scientific">Macrosiphum euphorbiae</name>
    <name type="common">potato aphid</name>
    <dbReference type="NCBI Taxonomy" id="13131"/>
    <lineage>
        <taxon>Eukaryota</taxon>
        <taxon>Metazoa</taxon>
        <taxon>Ecdysozoa</taxon>
        <taxon>Arthropoda</taxon>
        <taxon>Hexapoda</taxon>
        <taxon>Insecta</taxon>
        <taxon>Pterygota</taxon>
        <taxon>Neoptera</taxon>
        <taxon>Paraneoptera</taxon>
        <taxon>Hemiptera</taxon>
        <taxon>Sternorrhyncha</taxon>
        <taxon>Aphidomorpha</taxon>
        <taxon>Aphidoidea</taxon>
        <taxon>Aphididae</taxon>
        <taxon>Macrosiphini</taxon>
        <taxon>Macrosiphum</taxon>
    </lineage>
</organism>
<dbReference type="Proteomes" id="UP001160148">
    <property type="component" value="Unassembled WGS sequence"/>
</dbReference>
<evidence type="ECO:0000256" key="1">
    <source>
        <dbReference type="SAM" id="MobiDB-lite"/>
    </source>
</evidence>
<evidence type="ECO:0000313" key="3">
    <source>
        <dbReference type="EMBL" id="CAI6368009.1"/>
    </source>
</evidence>
<name>A0AAV0XHL8_9HEMI</name>
<feature type="region of interest" description="Disordered" evidence="1">
    <location>
        <begin position="487"/>
        <end position="516"/>
    </location>
</feature>